<dbReference type="Gene3D" id="3.30.160.250">
    <property type="match status" value="1"/>
</dbReference>
<dbReference type="InterPro" id="IPR035069">
    <property type="entry name" value="TTHA1013/TTHA0281-like"/>
</dbReference>
<name>A0A806KN76_9BACT</name>
<evidence type="ECO:0008006" key="2">
    <source>
        <dbReference type="Google" id="ProtNLM"/>
    </source>
</evidence>
<accession>A0A806KN76</accession>
<proteinExistence type="predicted"/>
<dbReference type="AlphaFoldDB" id="A0A806KN76"/>
<dbReference type="EMBL" id="JQ844178">
    <property type="protein sequence ID" value="AGS51958.1"/>
    <property type="molecule type" value="Genomic_DNA"/>
</dbReference>
<reference evidence="1" key="1">
    <citation type="submission" date="2012-03" db="EMBL/GenBank/DDBJ databases">
        <title>Functional metagenomics reveals considerable lignocellulase gene clusters in the gut microbiome of a wood-feeding higher termite.</title>
        <authorList>
            <person name="Liu N."/>
        </authorList>
    </citation>
    <scope>NUCLEOTIDE SEQUENCE</scope>
</reference>
<evidence type="ECO:0000313" key="1">
    <source>
        <dbReference type="EMBL" id="AGS51958.1"/>
    </source>
</evidence>
<sequence length="75" mass="8227">MHFEIDFEQETDGRWIAEIPEIPGVLAYGVTPQQAGAKAKALALRVLAERMENEVSIPGINSIVFASNYEPLAVN</sequence>
<dbReference type="SUPFAM" id="SSF143100">
    <property type="entry name" value="TTHA1013/TTHA0281-like"/>
    <property type="match status" value="1"/>
</dbReference>
<organism evidence="1">
    <name type="scientific">uncultured bacterium contig00003</name>
    <dbReference type="NCBI Taxonomy" id="1181495"/>
    <lineage>
        <taxon>Bacteria</taxon>
        <taxon>environmental samples</taxon>
    </lineage>
</organism>
<protein>
    <recommendedName>
        <fullName evidence="2">HicB-like antitoxin of toxin-antitoxin system domain-containing protein</fullName>
    </recommendedName>
</protein>